<dbReference type="InterPro" id="IPR000719">
    <property type="entry name" value="Prot_kinase_dom"/>
</dbReference>
<protein>
    <recommendedName>
        <fullName evidence="1">non-specific serine/threonine protein kinase</fullName>
        <ecNumber evidence="1">2.7.11.1</ecNumber>
    </recommendedName>
</protein>
<feature type="region of interest" description="Disordered" evidence="7">
    <location>
        <begin position="369"/>
        <end position="446"/>
    </location>
</feature>
<evidence type="ECO:0000256" key="7">
    <source>
        <dbReference type="SAM" id="MobiDB-lite"/>
    </source>
</evidence>
<dbReference type="GO" id="GO:0035556">
    <property type="term" value="P:intracellular signal transduction"/>
    <property type="evidence" value="ECO:0007669"/>
    <property type="project" value="TreeGrafter"/>
</dbReference>
<evidence type="ECO:0000256" key="1">
    <source>
        <dbReference type="ARBA" id="ARBA00012513"/>
    </source>
</evidence>
<dbReference type="SMART" id="SM00220">
    <property type="entry name" value="S_TKc"/>
    <property type="match status" value="1"/>
</dbReference>
<feature type="compositionally biased region" description="Basic residues" evidence="7">
    <location>
        <begin position="638"/>
        <end position="647"/>
    </location>
</feature>
<proteinExistence type="predicted"/>
<feature type="compositionally biased region" description="Basic and acidic residues" evidence="7">
    <location>
        <begin position="684"/>
        <end position="696"/>
    </location>
</feature>
<keyword evidence="3 6" id="KW-0067">ATP-binding</keyword>
<evidence type="ECO:0000256" key="3">
    <source>
        <dbReference type="ARBA" id="ARBA00022840"/>
    </source>
</evidence>
<evidence type="ECO:0000313" key="10">
    <source>
        <dbReference type="Proteomes" id="UP000769157"/>
    </source>
</evidence>
<feature type="region of interest" description="Disordered" evidence="7">
    <location>
        <begin position="547"/>
        <end position="566"/>
    </location>
</feature>
<reference evidence="9" key="1">
    <citation type="journal article" date="2021" name="Open Biol.">
        <title>Shared evolutionary footprints suggest mitochondrial oxidative damage underlies multiple complex I losses in fungi.</title>
        <authorList>
            <person name="Schikora-Tamarit M.A."/>
            <person name="Marcet-Houben M."/>
            <person name="Nosek J."/>
            <person name="Gabaldon T."/>
        </authorList>
    </citation>
    <scope>NUCLEOTIDE SEQUENCE</scope>
    <source>
        <strain evidence="9">CBS6075</strain>
    </source>
</reference>
<feature type="binding site" evidence="6">
    <location>
        <position position="67"/>
    </location>
    <ligand>
        <name>ATP</name>
        <dbReference type="ChEBI" id="CHEBI:30616"/>
    </ligand>
</feature>
<feature type="domain" description="Protein kinase" evidence="8">
    <location>
        <begin position="38"/>
        <end position="301"/>
    </location>
</feature>
<dbReference type="InterPro" id="IPR008271">
    <property type="entry name" value="Ser/Thr_kinase_AS"/>
</dbReference>
<dbReference type="GO" id="GO:0005737">
    <property type="term" value="C:cytoplasm"/>
    <property type="evidence" value="ECO:0007669"/>
    <property type="project" value="TreeGrafter"/>
</dbReference>
<dbReference type="GO" id="GO:0030447">
    <property type="term" value="P:filamentous growth"/>
    <property type="evidence" value="ECO:0007669"/>
    <property type="project" value="UniProtKB-ARBA"/>
</dbReference>
<sequence>MLNRSVIDERAIYTKRAQDYTELVKQFTDPELRDVGNYRIGDEIGAGAFGKVYLAYHKFLRVKVVLKKGERIIPSGCNDNLMREYYYMKEFSAHPNVTKMYELILTETNAYMVLEYYPEGDLFEYLTRHKRISLDESLRIFVQLASAVFYMHRNGCCHRDLKLENVLLDKKHNVKLSDFGFARECSLVQHGSRGLLTEICGTSAYMAPELLKKQPYSGIKTDIWALGVILYTLVSGEMPFDDSLSEDDLVSAILEQEPSYNDQLFGSDLVQLVKSMLTKNPDKRVSSLEEILRSNLLQPYGAQRQLELINKLIFHHDSPPEYTHSDKYMLKELASIGFDKESFKRSFYDEQMDPINGFWQLLKEKNRRKSRSKRLKNRSKSMLRLSTPKPFAEPKLTSTPEKVPPPATKLDSEPVSTLTSQTLTNKPSNGDCFQKSHRSSASEQLSVTKRNHTFSLKRLFEKIGRPKDSDSVLKLNTEPLNEPAKEQVSTRSKRSGSPKSQSSKPVSANIVVIEPQKSTPTRSGPTSPENVTKAVRPQSLISSYSVQTTYSETSNGSGYVTGNSTDTNQNATASTFMMNGHSMSHVSTSTPSARPQYSRVASDWSVNSKNVASQPASPTSSFTTLSRTNSLESSSRSVRGRPKRRKGSGLFGNSTSNNFLTKRGKSPLQSKLNAKWSFGGVQKTSKESRRGNDTKNRQQVIEEEAEDEDSQAELLNETEYADGEMEEEEELGEVDSEFERSEVHDVAERFANYKIDQPVA</sequence>
<comment type="caution">
    <text evidence="9">The sequence shown here is derived from an EMBL/GenBank/DDBJ whole genome shotgun (WGS) entry which is preliminary data.</text>
</comment>
<dbReference type="AlphaFoldDB" id="A0A9P8SZ45"/>
<reference evidence="9" key="2">
    <citation type="submission" date="2021-01" db="EMBL/GenBank/DDBJ databases">
        <authorList>
            <person name="Schikora-Tamarit M.A."/>
        </authorList>
    </citation>
    <scope>NUCLEOTIDE SEQUENCE</scope>
    <source>
        <strain evidence="9">CBS6075</strain>
    </source>
</reference>
<accession>A0A9P8SZ45</accession>
<feature type="compositionally biased region" description="Acidic residues" evidence="7">
    <location>
        <begin position="719"/>
        <end position="736"/>
    </location>
</feature>
<dbReference type="GeneID" id="70239185"/>
<evidence type="ECO:0000259" key="8">
    <source>
        <dbReference type="PROSITE" id="PS50011"/>
    </source>
</evidence>
<keyword evidence="2 6" id="KW-0547">Nucleotide-binding</keyword>
<organism evidence="9 10">
    <name type="scientific">Ogataea philodendri</name>
    <dbReference type="NCBI Taxonomy" id="1378263"/>
    <lineage>
        <taxon>Eukaryota</taxon>
        <taxon>Fungi</taxon>
        <taxon>Dikarya</taxon>
        <taxon>Ascomycota</taxon>
        <taxon>Saccharomycotina</taxon>
        <taxon>Pichiomycetes</taxon>
        <taxon>Pichiales</taxon>
        <taxon>Pichiaceae</taxon>
        <taxon>Ogataea</taxon>
    </lineage>
</organism>
<dbReference type="PROSITE" id="PS00107">
    <property type="entry name" value="PROTEIN_KINASE_ATP"/>
    <property type="match status" value="1"/>
</dbReference>
<evidence type="ECO:0000256" key="4">
    <source>
        <dbReference type="ARBA" id="ARBA00047899"/>
    </source>
</evidence>
<dbReference type="Gene3D" id="1.10.510.10">
    <property type="entry name" value="Transferase(Phosphotransferase) domain 1"/>
    <property type="match status" value="1"/>
</dbReference>
<dbReference type="InterPro" id="IPR017441">
    <property type="entry name" value="Protein_kinase_ATP_BS"/>
</dbReference>
<feature type="region of interest" description="Disordered" evidence="7">
    <location>
        <begin position="609"/>
        <end position="740"/>
    </location>
</feature>
<dbReference type="PROSITE" id="PS50011">
    <property type="entry name" value="PROTEIN_KINASE_DOM"/>
    <property type="match status" value="1"/>
</dbReference>
<dbReference type="PANTHER" id="PTHR24346">
    <property type="entry name" value="MAP/MICROTUBULE AFFINITY-REGULATING KINASE"/>
    <property type="match status" value="1"/>
</dbReference>
<feature type="compositionally biased region" description="Low complexity" evidence="7">
    <location>
        <begin position="626"/>
        <end position="637"/>
    </location>
</feature>
<keyword evidence="10" id="KW-1185">Reference proteome</keyword>
<feature type="compositionally biased region" description="Polar residues" evidence="7">
    <location>
        <begin position="516"/>
        <end position="530"/>
    </location>
</feature>
<dbReference type="Proteomes" id="UP000769157">
    <property type="component" value="Unassembled WGS sequence"/>
</dbReference>
<feature type="compositionally biased region" description="Basic residues" evidence="7">
    <location>
        <begin position="369"/>
        <end position="381"/>
    </location>
</feature>
<dbReference type="GO" id="GO:0005524">
    <property type="term" value="F:ATP binding"/>
    <property type="evidence" value="ECO:0007669"/>
    <property type="project" value="UniProtKB-UniRule"/>
</dbReference>
<dbReference type="InterPro" id="IPR011009">
    <property type="entry name" value="Kinase-like_dom_sf"/>
</dbReference>
<dbReference type="PROSITE" id="PS00108">
    <property type="entry name" value="PROTEIN_KINASE_ST"/>
    <property type="match status" value="1"/>
</dbReference>
<dbReference type="SUPFAM" id="SSF56112">
    <property type="entry name" value="Protein kinase-like (PK-like)"/>
    <property type="match status" value="1"/>
</dbReference>
<feature type="compositionally biased region" description="Low complexity" evidence="7">
    <location>
        <begin position="497"/>
        <end position="507"/>
    </location>
</feature>
<dbReference type="FunFam" id="1.10.510.10:FF:000571">
    <property type="entry name" value="Maternal embryonic leucine zipper kinase"/>
    <property type="match status" value="1"/>
</dbReference>
<dbReference type="EC" id="2.7.11.1" evidence="1"/>
<dbReference type="PANTHER" id="PTHR24346:SF110">
    <property type="entry name" value="NON-SPECIFIC SERINE_THREONINE PROTEIN KINASE"/>
    <property type="match status" value="1"/>
</dbReference>
<dbReference type="EMBL" id="JAEUBE010000511">
    <property type="protein sequence ID" value="KAH3660016.1"/>
    <property type="molecule type" value="Genomic_DNA"/>
</dbReference>
<evidence type="ECO:0000256" key="5">
    <source>
        <dbReference type="ARBA" id="ARBA00048679"/>
    </source>
</evidence>
<comment type="catalytic activity">
    <reaction evidence="5">
        <text>L-seryl-[protein] + ATP = O-phospho-L-seryl-[protein] + ADP + H(+)</text>
        <dbReference type="Rhea" id="RHEA:17989"/>
        <dbReference type="Rhea" id="RHEA-COMP:9863"/>
        <dbReference type="Rhea" id="RHEA-COMP:11604"/>
        <dbReference type="ChEBI" id="CHEBI:15378"/>
        <dbReference type="ChEBI" id="CHEBI:29999"/>
        <dbReference type="ChEBI" id="CHEBI:30616"/>
        <dbReference type="ChEBI" id="CHEBI:83421"/>
        <dbReference type="ChEBI" id="CHEBI:456216"/>
        <dbReference type="EC" id="2.7.11.1"/>
    </reaction>
</comment>
<dbReference type="GO" id="GO:0004674">
    <property type="term" value="F:protein serine/threonine kinase activity"/>
    <property type="evidence" value="ECO:0007669"/>
    <property type="project" value="UniProtKB-EC"/>
</dbReference>
<name>A0A9P8SZ45_9ASCO</name>
<dbReference type="OrthoDB" id="942095at2759"/>
<feature type="compositionally biased region" description="Acidic residues" evidence="7">
    <location>
        <begin position="701"/>
        <end position="711"/>
    </location>
</feature>
<feature type="region of interest" description="Disordered" evidence="7">
    <location>
        <begin position="469"/>
        <end position="538"/>
    </location>
</feature>
<dbReference type="Pfam" id="PF00069">
    <property type="entry name" value="Pkinase"/>
    <property type="match status" value="1"/>
</dbReference>
<feature type="compositionally biased region" description="Polar residues" evidence="7">
    <location>
        <begin position="414"/>
        <end position="428"/>
    </location>
</feature>
<dbReference type="RefSeq" id="XP_046057727.1">
    <property type="nucleotide sequence ID" value="XM_046208594.1"/>
</dbReference>
<comment type="catalytic activity">
    <reaction evidence="4">
        <text>L-threonyl-[protein] + ATP = O-phospho-L-threonyl-[protein] + ADP + H(+)</text>
        <dbReference type="Rhea" id="RHEA:46608"/>
        <dbReference type="Rhea" id="RHEA-COMP:11060"/>
        <dbReference type="Rhea" id="RHEA-COMP:11605"/>
        <dbReference type="ChEBI" id="CHEBI:15378"/>
        <dbReference type="ChEBI" id="CHEBI:30013"/>
        <dbReference type="ChEBI" id="CHEBI:30616"/>
        <dbReference type="ChEBI" id="CHEBI:61977"/>
        <dbReference type="ChEBI" id="CHEBI:456216"/>
        <dbReference type="EC" id="2.7.11.1"/>
    </reaction>
</comment>
<evidence type="ECO:0000256" key="2">
    <source>
        <dbReference type="ARBA" id="ARBA00022741"/>
    </source>
</evidence>
<feature type="compositionally biased region" description="Polar residues" evidence="7">
    <location>
        <begin position="651"/>
        <end position="660"/>
    </location>
</feature>
<evidence type="ECO:0000256" key="6">
    <source>
        <dbReference type="PROSITE-ProRule" id="PRU10141"/>
    </source>
</evidence>
<feature type="compositionally biased region" description="Polar residues" evidence="7">
    <location>
        <begin position="609"/>
        <end position="625"/>
    </location>
</feature>
<evidence type="ECO:0000313" key="9">
    <source>
        <dbReference type="EMBL" id="KAH3660016.1"/>
    </source>
</evidence>
<gene>
    <name evidence="9" type="ORF">OGAPHI_007221</name>
</gene>